<organism evidence="1 2">
    <name type="scientific">Billgrantia zhangzhouensis</name>
    <dbReference type="NCBI Taxonomy" id="2733481"/>
    <lineage>
        <taxon>Bacteria</taxon>
        <taxon>Pseudomonadati</taxon>
        <taxon>Pseudomonadota</taxon>
        <taxon>Gammaproteobacteria</taxon>
        <taxon>Oceanospirillales</taxon>
        <taxon>Halomonadaceae</taxon>
        <taxon>Billgrantia</taxon>
    </lineage>
</organism>
<evidence type="ECO:0000313" key="2">
    <source>
        <dbReference type="Proteomes" id="UP001320122"/>
    </source>
</evidence>
<name>A0ABS9AE20_9GAMM</name>
<dbReference type="RefSeq" id="WP_234273335.1">
    <property type="nucleotide sequence ID" value="NZ_JABFTT010000005.1"/>
</dbReference>
<evidence type="ECO:0000313" key="1">
    <source>
        <dbReference type="EMBL" id="MCE8019958.1"/>
    </source>
</evidence>
<evidence type="ECO:0008006" key="3">
    <source>
        <dbReference type="Google" id="ProtNLM"/>
    </source>
</evidence>
<dbReference type="EMBL" id="JABFTT010000005">
    <property type="protein sequence ID" value="MCE8019958.1"/>
    <property type="molecule type" value="Genomic_DNA"/>
</dbReference>
<comment type="caution">
    <text evidence="1">The sequence shown here is derived from an EMBL/GenBank/DDBJ whole genome shotgun (WGS) entry which is preliminary data.</text>
</comment>
<dbReference type="Proteomes" id="UP001320122">
    <property type="component" value="Unassembled WGS sequence"/>
</dbReference>
<sequence>MRWPRRIRCGRAGSSFGVAELGPDESESQCNRRLDEALYRAKGEGRNRVCMAESAENATEQPKAR</sequence>
<keyword evidence="2" id="KW-1185">Reference proteome</keyword>
<dbReference type="SUPFAM" id="SSF55073">
    <property type="entry name" value="Nucleotide cyclase"/>
    <property type="match status" value="1"/>
</dbReference>
<proteinExistence type="predicted"/>
<dbReference type="InterPro" id="IPR043128">
    <property type="entry name" value="Rev_trsase/Diguanyl_cyclase"/>
</dbReference>
<accession>A0ABS9AE20</accession>
<dbReference type="Gene3D" id="3.30.70.270">
    <property type="match status" value="1"/>
</dbReference>
<protein>
    <recommendedName>
        <fullName evidence="3">GGDEF domain-containing protein</fullName>
    </recommendedName>
</protein>
<gene>
    <name evidence="1" type="ORF">HOP51_07500</name>
</gene>
<dbReference type="InterPro" id="IPR029787">
    <property type="entry name" value="Nucleotide_cyclase"/>
</dbReference>
<reference evidence="1 2" key="1">
    <citation type="journal article" date="2021" name="Front. Microbiol.">
        <title>Aerobic Denitrification and Heterotrophic Sulfur Oxidation in the Genus Halomonas Revealed by Six Novel Species Characterizations and Genome-Based Analysis.</title>
        <authorList>
            <person name="Wang L."/>
            <person name="Shao Z."/>
        </authorList>
    </citation>
    <scope>NUCLEOTIDE SEQUENCE [LARGE SCALE GENOMIC DNA]</scope>
    <source>
        <strain evidence="1 2">MCCC 1A11036</strain>
    </source>
</reference>